<comment type="caution">
    <text evidence="2">The sequence shown here is derived from an EMBL/GenBank/DDBJ whole genome shotgun (WGS) entry which is preliminary data.</text>
</comment>
<evidence type="ECO:0000313" key="3">
    <source>
        <dbReference type="Proteomes" id="UP000681720"/>
    </source>
</evidence>
<feature type="non-terminal residue" evidence="2">
    <location>
        <position position="1"/>
    </location>
</feature>
<proteinExistence type="predicted"/>
<reference evidence="2" key="1">
    <citation type="submission" date="2021-02" db="EMBL/GenBank/DDBJ databases">
        <authorList>
            <person name="Nowell W R."/>
        </authorList>
    </citation>
    <scope>NUCLEOTIDE SEQUENCE</scope>
</reference>
<evidence type="ECO:0000256" key="1">
    <source>
        <dbReference type="SAM" id="MobiDB-lite"/>
    </source>
</evidence>
<name>A0A8S3D975_9BILA</name>
<protein>
    <submittedName>
        <fullName evidence="2">Uncharacterized protein</fullName>
    </submittedName>
</protein>
<dbReference type="AlphaFoldDB" id="A0A8S3D975"/>
<dbReference type="Proteomes" id="UP000681720">
    <property type="component" value="Unassembled WGS sequence"/>
</dbReference>
<sequence length="78" mass="8609">SHAFNDFNHSSLAHNNSSNTYGRPSFGNEEPRYGNFGHQNKMQQSSQAPWRGSSRGGSNVRGGRGQATDQFQAKNKQP</sequence>
<feature type="compositionally biased region" description="Polar residues" evidence="1">
    <location>
        <begin position="67"/>
        <end position="78"/>
    </location>
</feature>
<feature type="non-terminal residue" evidence="2">
    <location>
        <position position="78"/>
    </location>
</feature>
<accession>A0A8S3D975</accession>
<evidence type="ECO:0000313" key="2">
    <source>
        <dbReference type="EMBL" id="CAF4993514.1"/>
    </source>
</evidence>
<feature type="compositionally biased region" description="Low complexity" evidence="1">
    <location>
        <begin position="8"/>
        <end position="19"/>
    </location>
</feature>
<dbReference type="EMBL" id="CAJOBJ010204735">
    <property type="protein sequence ID" value="CAF4993514.1"/>
    <property type="molecule type" value="Genomic_DNA"/>
</dbReference>
<feature type="compositionally biased region" description="Polar residues" evidence="1">
    <location>
        <begin position="37"/>
        <end position="48"/>
    </location>
</feature>
<feature type="region of interest" description="Disordered" evidence="1">
    <location>
        <begin position="1"/>
        <end position="78"/>
    </location>
</feature>
<organism evidence="2 3">
    <name type="scientific">Rotaria magnacalcarata</name>
    <dbReference type="NCBI Taxonomy" id="392030"/>
    <lineage>
        <taxon>Eukaryota</taxon>
        <taxon>Metazoa</taxon>
        <taxon>Spiralia</taxon>
        <taxon>Gnathifera</taxon>
        <taxon>Rotifera</taxon>
        <taxon>Eurotatoria</taxon>
        <taxon>Bdelloidea</taxon>
        <taxon>Philodinida</taxon>
        <taxon>Philodinidae</taxon>
        <taxon>Rotaria</taxon>
    </lineage>
</organism>
<gene>
    <name evidence="2" type="ORF">GIL414_LOCUS56779</name>
</gene>